<evidence type="ECO:0008006" key="3">
    <source>
        <dbReference type="Google" id="ProtNLM"/>
    </source>
</evidence>
<evidence type="ECO:0000313" key="2">
    <source>
        <dbReference type="Proteomes" id="UP000825258"/>
    </source>
</evidence>
<proteinExistence type="predicted"/>
<dbReference type="EMBL" id="AP024749">
    <property type="protein sequence ID" value="BCY28746.1"/>
    <property type="molecule type" value="Genomic_DNA"/>
</dbReference>
<name>A0ABN6HWP4_9FLAO</name>
<reference evidence="1 2" key="1">
    <citation type="submission" date="2021-06" db="EMBL/GenBank/DDBJ databases">
        <title>Whole genome sequences of Flavobacterium sp. KK2020170 and assembly.</title>
        <authorList>
            <person name="Kitahara K."/>
            <person name="Miyoshi S."/>
            <person name="Uesaka K."/>
        </authorList>
    </citation>
    <scope>NUCLEOTIDE SEQUENCE [LARGE SCALE GENOMIC DNA]</scope>
    <source>
        <strain evidence="1 2">KK2020170</strain>
    </source>
</reference>
<evidence type="ECO:0000313" key="1">
    <source>
        <dbReference type="EMBL" id="BCY28746.1"/>
    </source>
</evidence>
<dbReference type="Proteomes" id="UP000825258">
    <property type="component" value="Chromosome"/>
</dbReference>
<protein>
    <recommendedName>
        <fullName evidence="3">YD repeat-containing protein</fullName>
    </recommendedName>
</protein>
<gene>
    <name evidence="1" type="ORF">KK2020170_16140</name>
</gene>
<organism evidence="1 2">
    <name type="scientific">Flavobacterium okayamense</name>
    <dbReference type="NCBI Taxonomy" id="2830782"/>
    <lineage>
        <taxon>Bacteria</taxon>
        <taxon>Pseudomonadati</taxon>
        <taxon>Bacteroidota</taxon>
        <taxon>Flavobacteriia</taxon>
        <taxon>Flavobacteriales</taxon>
        <taxon>Flavobacteriaceae</taxon>
        <taxon>Flavobacterium</taxon>
    </lineage>
</organism>
<sequence>MSCSKDDDKKTMLLPTQVEIEFPTATASYQTLDITYNNQLLIETVTRTFSNNSQIIYTCNYNSQNQLTNLRIEEPSTGDDRNYQAEYTNGFLSKIIAVSTSGNTEYNIDYNSVTNTYKYNFPYTWKFDSGNNLEYYYFSSTTAFEVTYEDGKAFNYFMNSQPVLAIMDSYFAENFYQDLFFLSQKPITMTRYEDLISSDIIEHHYNNSYDANNNLITSEIRYNTDVNPSMIKNVTYQEISY</sequence>
<accession>A0ABN6HWP4</accession>
<keyword evidence="2" id="KW-1185">Reference proteome</keyword>